<dbReference type="SUPFAM" id="SSF160387">
    <property type="entry name" value="NosL/MerB-like"/>
    <property type="match status" value="1"/>
</dbReference>
<keyword evidence="6" id="KW-0476">Mercury</keyword>
<reference evidence="11 12" key="1">
    <citation type="submission" date="2019-01" db="EMBL/GenBank/DDBJ databases">
        <title>Ktedonosporobacter rubrisoli SCAWS-G2.</title>
        <authorList>
            <person name="Huang Y."/>
            <person name="Yan B."/>
        </authorList>
    </citation>
    <scope>NUCLEOTIDE SEQUENCE [LARGE SCALE GENOMIC DNA]</scope>
    <source>
        <strain evidence="11 12">SCAWS-G2</strain>
    </source>
</reference>
<feature type="domain" description="Alkylmercury lyase helix-turn-helix" evidence="10">
    <location>
        <begin position="18"/>
        <end position="77"/>
    </location>
</feature>
<sequence>MLQYSHEEIAHSLIQNIKESCQGYAALCRQLMLLLADGQPVSRAQLARAMRWSLAEVESALKAIAKIEYNAKGDIIGAVLSLEPTPHHISIRGHALYTWCALDTLFYPVVLQERAYVESACPVTHELVRLSVTPEKLEQLEPAGAYISLVLPEAAAVRCDIRGNLCNHIYFFSSKQAASTWQVAHPDIVILPIEEAYAIGQRVAREVYALPDQA</sequence>
<evidence type="ECO:0000256" key="9">
    <source>
        <dbReference type="ARBA" id="ARBA00031271"/>
    </source>
</evidence>
<accession>A0A4V0YZT8</accession>
<dbReference type="GO" id="GO:0046689">
    <property type="term" value="P:response to mercury ion"/>
    <property type="evidence" value="ECO:0007669"/>
    <property type="project" value="UniProtKB-KW"/>
</dbReference>
<dbReference type="SUPFAM" id="SSF46785">
    <property type="entry name" value="Winged helix' DNA-binding domain"/>
    <property type="match status" value="1"/>
</dbReference>
<evidence type="ECO:0000259" key="10">
    <source>
        <dbReference type="Pfam" id="PF12324"/>
    </source>
</evidence>
<evidence type="ECO:0000256" key="7">
    <source>
        <dbReference type="ARBA" id="ARBA00023239"/>
    </source>
</evidence>
<dbReference type="Proteomes" id="UP000290365">
    <property type="component" value="Chromosome"/>
</dbReference>
<dbReference type="InterPro" id="IPR036390">
    <property type="entry name" value="WH_DNA-bd_sf"/>
</dbReference>
<evidence type="ECO:0000256" key="2">
    <source>
        <dbReference type="ARBA" id="ARBA00009443"/>
    </source>
</evidence>
<dbReference type="Pfam" id="PF12324">
    <property type="entry name" value="HTH_15"/>
    <property type="match status" value="1"/>
</dbReference>
<dbReference type="InterPro" id="IPR053717">
    <property type="entry name" value="MerB_lyase_sf"/>
</dbReference>
<comment type="catalytic activity">
    <reaction evidence="1">
        <text>an alkylmercury + H(+) = an alkane + Hg(2+)</text>
        <dbReference type="Rhea" id="RHEA:18777"/>
        <dbReference type="ChEBI" id="CHEBI:15378"/>
        <dbReference type="ChEBI" id="CHEBI:16793"/>
        <dbReference type="ChEBI" id="CHEBI:18310"/>
        <dbReference type="ChEBI" id="CHEBI:83725"/>
        <dbReference type="EC" id="4.99.1.2"/>
    </reaction>
</comment>
<comment type="function">
    <text evidence="8">Cleaves the carbon-mercury bond of organomercurials such as phenylmercuric acetate. One product is Hg(2+), which is subsequently detoxified by the mercuric reductase.</text>
</comment>
<dbReference type="KEGG" id="kbs:EPA93_34845"/>
<comment type="similarity">
    <text evidence="2">Belongs to the MerB family.</text>
</comment>
<evidence type="ECO:0000256" key="5">
    <source>
        <dbReference type="ARBA" id="ARBA00022466"/>
    </source>
</evidence>
<evidence type="ECO:0000256" key="3">
    <source>
        <dbReference type="ARBA" id="ARBA00013237"/>
    </source>
</evidence>
<gene>
    <name evidence="11" type="primary">merB</name>
    <name evidence="11" type="ORF">EPA93_34845</name>
</gene>
<dbReference type="GO" id="GO:0018836">
    <property type="term" value="F:alkylmercury lyase activity"/>
    <property type="evidence" value="ECO:0007669"/>
    <property type="project" value="UniProtKB-EC"/>
</dbReference>
<evidence type="ECO:0000256" key="6">
    <source>
        <dbReference type="ARBA" id="ARBA00022914"/>
    </source>
</evidence>
<dbReference type="Gene3D" id="3.30.450.410">
    <property type="match status" value="1"/>
</dbReference>
<protein>
    <recommendedName>
        <fullName evidence="4">Alkylmercury lyase</fullName>
        <ecNumber evidence="3">4.99.1.2</ecNumber>
    </recommendedName>
    <alternativeName>
        <fullName evidence="9">Organomercurial lyase</fullName>
    </alternativeName>
</protein>
<evidence type="ECO:0000313" key="12">
    <source>
        <dbReference type="Proteomes" id="UP000290365"/>
    </source>
</evidence>
<dbReference type="InterPro" id="IPR004927">
    <property type="entry name" value="MerB"/>
</dbReference>
<dbReference type="PRINTS" id="PR01699">
    <property type="entry name" value="ORGNOHGLYASE"/>
</dbReference>
<dbReference type="RefSeq" id="WP_129891933.1">
    <property type="nucleotide sequence ID" value="NZ_CP035758.1"/>
</dbReference>
<name>A0A4V0YZT8_KTERU</name>
<dbReference type="NCBIfam" id="NF033555">
    <property type="entry name" value="lyase_MerB"/>
    <property type="match status" value="1"/>
</dbReference>
<dbReference type="Pfam" id="PF03243">
    <property type="entry name" value="MerB"/>
    <property type="match status" value="1"/>
</dbReference>
<dbReference type="InterPro" id="IPR024259">
    <property type="entry name" value="MerB_HTH_dom"/>
</dbReference>
<dbReference type="NCBIfam" id="NF009710">
    <property type="entry name" value="PRK13239.1"/>
    <property type="match status" value="1"/>
</dbReference>
<keyword evidence="12" id="KW-1185">Reference proteome</keyword>
<dbReference type="OrthoDB" id="7185309at2"/>
<keyword evidence="5" id="KW-0475">Mercuric resistance</keyword>
<evidence type="ECO:0000256" key="4">
    <source>
        <dbReference type="ARBA" id="ARBA00018180"/>
    </source>
</evidence>
<keyword evidence="7 11" id="KW-0456">Lyase</keyword>
<dbReference type="AlphaFoldDB" id="A0A4V0YZT8"/>
<dbReference type="EMBL" id="CP035758">
    <property type="protein sequence ID" value="QBD80871.1"/>
    <property type="molecule type" value="Genomic_DNA"/>
</dbReference>
<evidence type="ECO:0000256" key="8">
    <source>
        <dbReference type="ARBA" id="ARBA00025326"/>
    </source>
</evidence>
<organism evidence="11 12">
    <name type="scientific">Ktedonosporobacter rubrisoli</name>
    <dbReference type="NCBI Taxonomy" id="2509675"/>
    <lineage>
        <taxon>Bacteria</taxon>
        <taxon>Bacillati</taxon>
        <taxon>Chloroflexota</taxon>
        <taxon>Ktedonobacteria</taxon>
        <taxon>Ktedonobacterales</taxon>
        <taxon>Ktedonosporobacteraceae</taxon>
        <taxon>Ktedonosporobacter</taxon>
    </lineage>
</organism>
<evidence type="ECO:0000256" key="1">
    <source>
        <dbReference type="ARBA" id="ARBA00000165"/>
    </source>
</evidence>
<evidence type="ECO:0000313" key="11">
    <source>
        <dbReference type="EMBL" id="QBD80871.1"/>
    </source>
</evidence>
<dbReference type="EC" id="4.99.1.2" evidence="3"/>
<proteinExistence type="inferred from homology"/>